<reference evidence="6" key="1">
    <citation type="journal article" date="2013" name="Curr. Biol.">
        <title>Colponemids represent multiple ancient alveolate lineages.</title>
        <authorList>
            <person name="Janouskovec J."/>
            <person name="Tikhonenkov D.V."/>
            <person name="Mikhailov K.V."/>
            <person name="Simdyanov T.G."/>
            <person name="Aleoshin V.V."/>
            <person name="Mylnikov A.P."/>
            <person name="Keeling P.J."/>
        </authorList>
    </citation>
    <scope>NUCLEOTIDE SEQUENCE</scope>
    <source>
        <strain evidence="6">Colp-5</strain>
    </source>
</reference>
<dbReference type="PANTHER" id="PTHR10884">
    <property type="entry name" value="NADH DEHYDROGENASE UBIQUINONE IRON-SULFUR PROTEIN 3"/>
    <property type="match status" value="1"/>
</dbReference>
<dbReference type="GO" id="GO:0016651">
    <property type="term" value="F:oxidoreductase activity, acting on NAD(P)H"/>
    <property type="evidence" value="ECO:0007669"/>
    <property type="project" value="InterPro"/>
</dbReference>
<name>V5KVI2_9ALVE</name>
<keyword evidence="4" id="KW-1133">Transmembrane helix</keyword>
<gene>
    <name evidence="6" type="primary">nad9</name>
</gene>
<proteinExistence type="inferred from homology"/>
<dbReference type="InterPro" id="IPR001268">
    <property type="entry name" value="NADH_UbQ_OxRdtase_30kDa_su"/>
</dbReference>
<keyword evidence="4" id="KW-0812">Transmembrane</keyword>
<dbReference type="Gene3D" id="3.30.460.80">
    <property type="entry name" value="NADH:ubiquinone oxidoreductase, 30kDa subunit"/>
    <property type="match status" value="1"/>
</dbReference>
<dbReference type="GO" id="GO:0008137">
    <property type="term" value="F:NADH dehydrogenase (ubiquinone) activity"/>
    <property type="evidence" value="ECO:0007669"/>
    <property type="project" value="InterPro"/>
</dbReference>
<keyword evidence="2 3" id="KW-0813">Transport</keyword>
<evidence type="ECO:0000256" key="2">
    <source>
        <dbReference type="ARBA" id="ARBA00022448"/>
    </source>
</evidence>
<evidence type="ECO:0000256" key="1">
    <source>
        <dbReference type="ARBA" id="ARBA00007569"/>
    </source>
</evidence>
<dbReference type="InterPro" id="IPR037232">
    <property type="entry name" value="NADH_quin_OxRdtase_su_C/D-like"/>
</dbReference>
<keyword evidence="4" id="KW-0472">Membrane</keyword>
<evidence type="ECO:0000256" key="4">
    <source>
        <dbReference type="SAM" id="Phobius"/>
    </source>
</evidence>
<dbReference type="EMBL" id="KF651061">
    <property type="protein sequence ID" value="AHA41675.1"/>
    <property type="molecule type" value="Genomic_DNA"/>
</dbReference>
<keyword evidence="3" id="KW-0520">NAD</keyword>
<geneLocation type="mitochondrion" evidence="6"/>
<dbReference type="PROSITE" id="PS00542">
    <property type="entry name" value="COMPLEX1_30K"/>
    <property type="match status" value="1"/>
</dbReference>
<evidence type="ECO:0000313" key="6">
    <source>
        <dbReference type="EMBL" id="AHA41644.1"/>
    </source>
</evidence>
<dbReference type="AlphaFoldDB" id="V5KVI2"/>
<dbReference type="PANTHER" id="PTHR10884:SF14">
    <property type="entry name" value="NADH DEHYDROGENASE [UBIQUINONE] IRON-SULFUR PROTEIN 3, MITOCHONDRIAL"/>
    <property type="match status" value="1"/>
</dbReference>
<protein>
    <submittedName>
        <fullName evidence="6">NADH dehydrogenase subunit 9</fullName>
    </submittedName>
</protein>
<feature type="domain" description="NADH:ubiquinone oxidoreductase 30kDa subunit" evidence="5">
    <location>
        <begin position="38"/>
        <end position="153"/>
    </location>
</feature>
<dbReference type="SUPFAM" id="SSF143243">
    <property type="entry name" value="Nqo5-like"/>
    <property type="match status" value="1"/>
</dbReference>
<reference evidence="6" key="2">
    <citation type="journal article" date="2014" name="PLoS ONE">
        <title>Description of Colponema vietnamica sp.n. and Acavomonas peruviana n. gen. n. sp., two new alveolate phyla (Colponemidia nom. nov. and Acavomonidia nom. nov.) and their contributions to reconstructing the ancestral state of alveolates and eukaryotes.</title>
        <authorList>
            <person name="Tikhonenkov D.V."/>
            <person name="Janouskovec J."/>
            <person name="Mylnikov A.P."/>
            <person name="Mikhailov K.V."/>
            <person name="Simdyanov T.G."/>
            <person name="Aleoshin V.V."/>
            <person name="Keeling P.J."/>
        </authorList>
    </citation>
    <scope>NUCLEOTIDE SEQUENCE</scope>
    <source>
        <strain evidence="6">Colp-5</strain>
    </source>
</reference>
<comment type="similarity">
    <text evidence="1 3">Belongs to the complex I 30 kDa subunit family.</text>
</comment>
<organism evidence="6">
    <name type="scientific">Acavomonas peruviana</name>
    <dbReference type="NCBI Taxonomy" id="1542312"/>
    <lineage>
        <taxon>Eukaryota</taxon>
        <taxon>Sar</taxon>
        <taxon>Alveolata</taxon>
        <taxon>Colponemida</taxon>
        <taxon>Acavomonidia</taxon>
        <taxon>Acavomonas</taxon>
    </lineage>
</organism>
<dbReference type="EMBL" id="KF651061">
    <property type="protein sequence ID" value="AHA41644.1"/>
    <property type="molecule type" value="Genomic_DNA"/>
</dbReference>
<evidence type="ECO:0000259" key="5">
    <source>
        <dbReference type="Pfam" id="PF00329"/>
    </source>
</evidence>
<dbReference type="InterPro" id="IPR020396">
    <property type="entry name" value="NADH_UbQ_OxRdtase_CS"/>
</dbReference>
<accession>V5KVI2</accession>
<keyword evidence="6" id="KW-0496">Mitochondrion</keyword>
<keyword evidence="3" id="KW-1278">Translocase</keyword>
<evidence type="ECO:0000256" key="3">
    <source>
        <dbReference type="RuleBase" id="RU003456"/>
    </source>
</evidence>
<dbReference type="Pfam" id="PF00329">
    <property type="entry name" value="Complex1_30kDa"/>
    <property type="match status" value="1"/>
</dbReference>
<sequence length="178" mass="21883">MYFNPFVKNIFYILPSVIKKIYYYRNSFIYLLSSSYYIPFFVLFRYHSNYRYVQLLDMFSVDYYKNSSGYRYGLFYVLQSVTYNSKIFVKLFYNFKSPVISMTFVYESANWLEREVWDMMGLYFQNHPDMRRILTDYGFKGFPLRKDFPLVGYTHLVYDYSNKRCIYKNLSLTQIQKK</sequence>
<feature type="transmembrane region" description="Helical" evidence="4">
    <location>
        <begin position="28"/>
        <end position="46"/>
    </location>
</feature>